<dbReference type="GO" id="GO:0006351">
    <property type="term" value="P:DNA-templated transcription"/>
    <property type="evidence" value="ECO:0007669"/>
    <property type="project" value="InterPro"/>
</dbReference>
<dbReference type="GO" id="GO:0005634">
    <property type="term" value="C:nucleus"/>
    <property type="evidence" value="ECO:0007669"/>
    <property type="project" value="UniProtKB-SubCell"/>
</dbReference>
<dbReference type="GO" id="GO:0003677">
    <property type="term" value="F:DNA binding"/>
    <property type="evidence" value="ECO:0007669"/>
    <property type="project" value="UniProtKB-KW"/>
</dbReference>
<keyword evidence="4" id="KW-0238">DNA-binding</keyword>
<keyword evidence="2" id="KW-0479">Metal-binding</keyword>
<keyword evidence="6" id="KW-0539">Nucleus</keyword>
<name>A0A0U1M0X6_TALIS</name>
<evidence type="ECO:0000256" key="3">
    <source>
        <dbReference type="ARBA" id="ARBA00023015"/>
    </source>
</evidence>
<proteinExistence type="predicted"/>
<dbReference type="PROSITE" id="PS00463">
    <property type="entry name" value="ZN2_CY6_FUNGAL_1"/>
    <property type="match status" value="1"/>
</dbReference>
<gene>
    <name evidence="8" type="ORF">PISL3812_06097</name>
</gene>
<dbReference type="GO" id="GO:0000981">
    <property type="term" value="F:DNA-binding transcription factor activity, RNA polymerase II-specific"/>
    <property type="evidence" value="ECO:0007669"/>
    <property type="project" value="InterPro"/>
</dbReference>
<evidence type="ECO:0000256" key="5">
    <source>
        <dbReference type="ARBA" id="ARBA00023163"/>
    </source>
</evidence>
<dbReference type="CDD" id="cd12148">
    <property type="entry name" value="fungal_TF_MHR"/>
    <property type="match status" value="1"/>
</dbReference>
<dbReference type="GO" id="GO:0008270">
    <property type="term" value="F:zinc ion binding"/>
    <property type="evidence" value="ECO:0007669"/>
    <property type="project" value="InterPro"/>
</dbReference>
<comment type="subcellular location">
    <subcellularLocation>
        <location evidence="1">Nucleus</location>
    </subcellularLocation>
</comment>
<dbReference type="SMART" id="SM00066">
    <property type="entry name" value="GAL4"/>
    <property type="match status" value="1"/>
</dbReference>
<dbReference type="InterPro" id="IPR036864">
    <property type="entry name" value="Zn2-C6_fun-type_DNA-bd_sf"/>
</dbReference>
<dbReference type="PROSITE" id="PS50048">
    <property type="entry name" value="ZN2_CY6_FUNGAL_2"/>
    <property type="match status" value="1"/>
</dbReference>
<evidence type="ECO:0000256" key="2">
    <source>
        <dbReference type="ARBA" id="ARBA00022723"/>
    </source>
</evidence>
<evidence type="ECO:0000256" key="6">
    <source>
        <dbReference type="ARBA" id="ARBA00023242"/>
    </source>
</evidence>
<dbReference type="InterPro" id="IPR007219">
    <property type="entry name" value="XnlR_reg_dom"/>
</dbReference>
<dbReference type="SMART" id="SM00906">
    <property type="entry name" value="Fungal_trans"/>
    <property type="match status" value="1"/>
</dbReference>
<dbReference type="AlphaFoldDB" id="A0A0U1M0X6"/>
<dbReference type="OrthoDB" id="4934715at2759"/>
<evidence type="ECO:0000256" key="4">
    <source>
        <dbReference type="ARBA" id="ARBA00023125"/>
    </source>
</evidence>
<dbReference type="Proteomes" id="UP000054383">
    <property type="component" value="Unassembled WGS sequence"/>
</dbReference>
<keyword evidence="9" id="KW-1185">Reference proteome</keyword>
<evidence type="ECO:0000259" key="7">
    <source>
        <dbReference type="PROSITE" id="PS50048"/>
    </source>
</evidence>
<keyword evidence="5" id="KW-0804">Transcription</keyword>
<feature type="domain" description="Zn(2)-C6 fungal-type" evidence="7">
    <location>
        <begin position="18"/>
        <end position="49"/>
    </location>
</feature>
<dbReference type="InterPro" id="IPR001138">
    <property type="entry name" value="Zn2Cys6_DnaBD"/>
</dbReference>
<dbReference type="STRING" id="28573.A0A0U1M0X6"/>
<dbReference type="InterPro" id="IPR050613">
    <property type="entry name" value="Sec_Metabolite_Reg"/>
</dbReference>
<dbReference type="Pfam" id="PF04082">
    <property type="entry name" value="Fungal_trans"/>
    <property type="match status" value="1"/>
</dbReference>
<evidence type="ECO:0000256" key="1">
    <source>
        <dbReference type="ARBA" id="ARBA00004123"/>
    </source>
</evidence>
<protein>
    <submittedName>
        <fullName evidence="8">Oleate activated transcription factor 3</fullName>
    </submittedName>
</protein>
<evidence type="ECO:0000313" key="8">
    <source>
        <dbReference type="EMBL" id="CRG89062.1"/>
    </source>
</evidence>
<dbReference type="Gene3D" id="4.10.240.10">
    <property type="entry name" value="Zn(2)-C6 fungal-type DNA-binding domain"/>
    <property type="match status" value="1"/>
</dbReference>
<dbReference type="PANTHER" id="PTHR31001:SF49">
    <property type="entry name" value="ZN(II)2CYS6 TRANSCRIPTION FACTOR (EUROFUNG)"/>
    <property type="match status" value="1"/>
</dbReference>
<accession>A0A0U1M0X6</accession>
<dbReference type="PANTHER" id="PTHR31001">
    <property type="entry name" value="UNCHARACTERIZED TRANSCRIPTIONAL REGULATORY PROTEIN"/>
    <property type="match status" value="1"/>
</dbReference>
<sequence>MISQRSSHGRKRDKPVLSCSFCRTRKLRCDRQSPCSSCLRRGKLEECKYSSSEQERKYAVDYRPHSGSKHARERVAHLEKLLTQMRDQTRVMEQSSLETSGILASSPEPFHDSASRLAPRNGHVADTVGKLTVSDDHAVYIGSTHWVTILEEIQILKDELSDDHSEAVRSRESTIFDAPTDETAPATRISLLSSHPSLTKEHILAMMPPRRYSNFWENPSAAPIMWVGLLFSVMGISAFVQQQDVASPYAAETQEMLKTYRTLTIHCLVAGDYLRPNRYTIQTLALQFAVDQSMNLNTDTGNWILIGVIIRLALRMGLYRDPSHWPNVRPLEAEFRRRLWITLYHMDFFTSARVGLPRIIKDSQCDTRPPANLFEDDLSLEHDEVPAERPLTDPSPLSHIIQRHTIVKVAAEIYDATEARLPPSATIAMLGAKLERAIDSIPEQSKHRSLETSVADNPATILHRMFMDILINKAVCLLHRWSFMKGSAEEESTRSSKLCINAALIILEHQRKMSEETQPGGIMFGVRWRVASSLNHEFLQATMMLCFALSRFHEGHVSQSQSGAFHRRDEILEALTIAKSLWEKDADRSAEANRAAKAITSVLKQDFDKSSLPTLIPSDGAEHTQMREHSATIDHPTGFREQGYLGGYHSEQNMTGDPPFSAIDDMVTFGSLWEDFVAEPIEGNWAGMY</sequence>
<dbReference type="EMBL" id="CVMT01000005">
    <property type="protein sequence ID" value="CRG89062.1"/>
    <property type="molecule type" value="Genomic_DNA"/>
</dbReference>
<organism evidence="8 9">
    <name type="scientific">Talaromyces islandicus</name>
    <name type="common">Penicillium islandicum</name>
    <dbReference type="NCBI Taxonomy" id="28573"/>
    <lineage>
        <taxon>Eukaryota</taxon>
        <taxon>Fungi</taxon>
        <taxon>Dikarya</taxon>
        <taxon>Ascomycota</taxon>
        <taxon>Pezizomycotina</taxon>
        <taxon>Eurotiomycetes</taxon>
        <taxon>Eurotiomycetidae</taxon>
        <taxon>Eurotiales</taxon>
        <taxon>Trichocomaceae</taxon>
        <taxon>Talaromyces</taxon>
        <taxon>Talaromyces sect. Islandici</taxon>
    </lineage>
</organism>
<dbReference type="CDD" id="cd00067">
    <property type="entry name" value="GAL4"/>
    <property type="match status" value="1"/>
</dbReference>
<evidence type="ECO:0000313" key="9">
    <source>
        <dbReference type="Proteomes" id="UP000054383"/>
    </source>
</evidence>
<dbReference type="SUPFAM" id="SSF57701">
    <property type="entry name" value="Zn2/Cys6 DNA-binding domain"/>
    <property type="match status" value="1"/>
</dbReference>
<reference evidence="8 9" key="1">
    <citation type="submission" date="2015-04" db="EMBL/GenBank/DDBJ databases">
        <authorList>
            <person name="Syromyatnikov M.Y."/>
            <person name="Popov V.N."/>
        </authorList>
    </citation>
    <scope>NUCLEOTIDE SEQUENCE [LARGE SCALE GENOMIC DNA]</scope>
    <source>
        <strain evidence="8">WF-38-12</strain>
    </source>
</reference>
<dbReference type="Pfam" id="PF00172">
    <property type="entry name" value="Zn_clus"/>
    <property type="match status" value="1"/>
</dbReference>
<keyword evidence="3" id="KW-0805">Transcription regulation</keyword>